<evidence type="ECO:0000256" key="1">
    <source>
        <dbReference type="ARBA" id="ARBA00022603"/>
    </source>
</evidence>
<gene>
    <name evidence="4" type="ORF">S03H2_31908</name>
</gene>
<evidence type="ECO:0000313" key="4">
    <source>
        <dbReference type="EMBL" id="GAH51971.1"/>
    </source>
</evidence>
<feature type="domain" description="DNA methylase N-4/N-6" evidence="3">
    <location>
        <begin position="77"/>
        <end position="233"/>
    </location>
</feature>
<dbReference type="EMBL" id="BARU01019377">
    <property type="protein sequence ID" value="GAH51971.1"/>
    <property type="molecule type" value="Genomic_DNA"/>
</dbReference>
<keyword evidence="1" id="KW-0489">Methyltransferase</keyword>
<organism evidence="4">
    <name type="scientific">marine sediment metagenome</name>
    <dbReference type="NCBI Taxonomy" id="412755"/>
    <lineage>
        <taxon>unclassified sequences</taxon>
        <taxon>metagenomes</taxon>
        <taxon>ecological metagenomes</taxon>
    </lineage>
</organism>
<dbReference type="InterPro" id="IPR002941">
    <property type="entry name" value="DNA_methylase_N4/N6"/>
</dbReference>
<dbReference type="SUPFAM" id="SSF53335">
    <property type="entry name" value="S-adenosyl-L-methionine-dependent methyltransferases"/>
    <property type="match status" value="1"/>
</dbReference>
<dbReference type="GO" id="GO:0032259">
    <property type="term" value="P:methylation"/>
    <property type="evidence" value="ECO:0007669"/>
    <property type="project" value="UniProtKB-KW"/>
</dbReference>
<keyword evidence="2" id="KW-0808">Transferase</keyword>
<protein>
    <recommendedName>
        <fullName evidence="3">DNA methylase N-4/N-6 domain-containing protein</fullName>
    </recommendedName>
</protein>
<sequence>DWGLRDYGDETKTIWGGDKDCKHKWITYTTKRPNASGGDNPEKLARKGKRNFQEFVDYNKRETKSDFCSLCGAWYGQLGLEPTLDLFLGHLLQITAELKRVLKKTGVMFWNHGDCYGGSGGSGGDYNIGGLREGQPKVGKSGIGIQPKCLALQNYRLILKMINEQGWILRNSIIWNKPNHMPSSVKDRFSNAYEPVFMLVKQSKSQYYYNIKTGLMADKKPKELKERIDWDWDKEIYFDKENGIQKERLRLDGKAKPKKISHWRSLDYWFDLDAVRMPHTLPLRQRGER</sequence>
<dbReference type="Gene3D" id="3.40.50.150">
    <property type="entry name" value="Vaccinia Virus protein VP39"/>
    <property type="match status" value="1"/>
</dbReference>
<dbReference type="GO" id="GO:0003677">
    <property type="term" value="F:DNA binding"/>
    <property type="evidence" value="ECO:0007669"/>
    <property type="project" value="InterPro"/>
</dbReference>
<feature type="non-terminal residue" evidence="4">
    <location>
        <position position="289"/>
    </location>
</feature>
<dbReference type="GO" id="GO:0008170">
    <property type="term" value="F:N-methyltransferase activity"/>
    <property type="evidence" value="ECO:0007669"/>
    <property type="project" value="InterPro"/>
</dbReference>
<evidence type="ECO:0000259" key="3">
    <source>
        <dbReference type="Pfam" id="PF01555"/>
    </source>
</evidence>
<accession>X1G272</accession>
<dbReference type="InterPro" id="IPR029063">
    <property type="entry name" value="SAM-dependent_MTases_sf"/>
</dbReference>
<comment type="caution">
    <text evidence="4">The sequence shown here is derived from an EMBL/GenBank/DDBJ whole genome shotgun (WGS) entry which is preliminary data.</text>
</comment>
<evidence type="ECO:0000256" key="2">
    <source>
        <dbReference type="ARBA" id="ARBA00022679"/>
    </source>
</evidence>
<dbReference type="Pfam" id="PF01555">
    <property type="entry name" value="N6_N4_Mtase"/>
    <property type="match status" value="1"/>
</dbReference>
<dbReference type="AlphaFoldDB" id="X1G272"/>
<name>X1G272_9ZZZZ</name>
<proteinExistence type="predicted"/>
<feature type="non-terminal residue" evidence="4">
    <location>
        <position position="1"/>
    </location>
</feature>
<reference evidence="4" key="1">
    <citation type="journal article" date="2014" name="Front. Microbiol.">
        <title>High frequency of phylogenetically diverse reductive dehalogenase-homologous genes in deep subseafloor sedimentary metagenomes.</title>
        <authorList>
            <person name="Kawai M."/>
            <person name="Futagami T."/>
            <person name="Toyoda A."/>
            <person name="Takaki Y."/>
            <person name="Nishi S."/>
            <person name="Hori S."/>
            <person name="Arai W."/>
            <person name="Tsubouchi T."/>
            <person name="Morono Y."/>
            <person name="Uchiyama I."/>
            <person name="Ito T."/>
            <person name="Fujiyama A."/>
            <person name="Inagaki F."/>
            <person name="Takami H."/>
        </authorList>
    </citation>
    <scope>NUCLEOTIDE SEQUENCE</scope>
    <source>
        <strain evidence="4">Expedition CK06-06</strain>
    </source>
</reference>